<sequence>MMRNSRTKNFYGLLIAAAQPKSPNRRKCNHKCLLCIFECRIMQENRKRKKCKVKGKGRKRKEKDVKKYEPDHRNRHQFPDGRRKKEDQIYLSASFTPISQQSIRKGHSTIAYLSPILHHATACLTSSWGQKNMPIDDECGNEKSWKLTIK</sequence>
<reference evidence="4" key="1">
    <citation type="submission" date="2016-06" db="UniProtKB">
        <authorList>
            <consortium name="WormBaseParasite"/>
        </authorList>
    </citation>
    <scope>IDENTIFICATION</scope>
</reference>
<reference evidence="2 3" key="2">
    <citation type="submission" date="2018-11" db="EMBL/GenBank/DDBJ databases">
        <authorList>
            <consortium name="Pathogen Informatics"/>
        </authorList>
    </citation>
    <scope>NUCLEOTIDE SEQUENCE [LARGE SCALE GENOMIC DNA]</scope>
</reference>
<feature type="compositionally biased region" description="Basic residues" evidence="1">
    <location>
        <begin position="47"/>
        <end position="61"/>
    </location>
</feature>
<evidence type="ECO:0000313" key="2">
    <source>
        <dbReference type="EMBL" id="VDO41260.1"/>
    </source>
</evidence>
<name>A0A183HBI8_9BILA</name>
<evidence type="ECO:0000313" key="3">
    <source>
        <dbReference type="Proteomes" id="UP000267606"/>
    </source>
</evidence>
<proteinExistence type="predicted"/>
<dbReference type="AlphaFoldDB" id="A0A183HBI8"/>
<dbReference type="EMBL" id="UZAJ01003891">
    <property type="protein sequence ID" value="VDO41260.1"/>
    <property type="molecule type" value="Genomic_DNA"/>
</dbReference>
<protein>
    <submittedName>
        <fullName evidence="4">Ovule protein</fullName>
    </submittedName>
</protein>
<dbReference type="WBParaSite" id="OFLC_0000484901-mRNA-1">
    <property type="protein sequence ID" value="OFLC_0000484901-mRNA-1"/>
    <property type="gene ID" value="OFLC_0000484901"/>
</dbReference>
<evidence type="ECO:0000313" key="4">
    <source>
        <dbReference type="WBParaSite" id="OFLC_0000484901-mRNA-1"/>
    </source>
</evidence>
<gene>
    <name evidence="2" type="ORF">OFLC_LOCUS4851</name>
</gene>
<keyword evidence="3" id="KW-1185">Reference proteome</keyword>
<evidence type="ECO:0000256" key="1">
    <source>
        <dbReference type="SAM" id="MobiDB-lite"/>
    </source>
</evidence>
<feature type="compositionally biased region" description="Basic and acidic residues" evidence="1">
    <location>
        <begin position="62"/>
        <end position="85"/>
    </location>
</feature>
<organism evidence="4">
    <name type="scientific">Onchocerca flexuosa</name>
    <dbReference type="NCBI Taxonomy" id="387005"/>
    <lineage>
        <taxon>Eukaryota</taxon>
        <taxon>Metazoa</taxon>
        <taxon>Ecdysozoa</taxon>
        <taxon>Nematoda</taxon>
        <taxon>Chromadorea</taxon>
        <taxon>Rhabditida</taxon>
        <taxon>Spirurina</taxon>
        <taxon>Spiruromorpha</taxon>
        <taxon>Filarioidea</taxon>
        <taxon>Onchocercidae</taxon>
        <taxon>Onchocerca</taxon>
    </lineage>
</organism>
<accession>A0A183HBI8</accession>
<feature type="region of interest" description="Disordered" evidence="1">
    <location>
        <begin position="47"/>
        <end position="85"/>
    </location>
</feature>
<dbReference type="Proteomes" id="UP000267606">
    <property type="component" value="Unassembled WGS sequence"/>
</dbReference>